<proteinExistence type="predicted"/>
<name>A0A918YM78_9ACTN</name>
<reference evidence="2" key="2">
    <citation type="submission" date="2020-09" db="EMBL/GenBank/DDBJ databases">
        <authorList>
            <person name="Sun Q."/>
            <person name="Ohkuma M."/>
        </authorList>
    </citation>
    <scope>NUCLEOTIDE SEQUENCE</scope>
    <source>
        <strain evidence="2">JCM 4714</strain>
    </source>
</reference>
<comment type="caution">
    <text evidence="2">The sequence shown here is derived from an EMBL/GenBank/DDBJ whole genome shotgun (WGS) entry which is preliminary data.</text>
</comment>
<dbReference type="AlphaFoldDB" id="A0A918YM78"/>
<feature type="region of interest" description="Disordered" evidence="1">
    <location>
        <begin position="54"/>
        <end position="88"/>
    </location>
</feature>
<evidence type="ECO:0000313" key="3">
    <source>
        <dbReference type="Proteomes" id="UP000655443"/>
    </source>
</evidence>
<reference evidence="2" key="1">
    <citation type="journal article" date="2014" name="Int. J. Syst. Evol. Microbiol.">
        <title>Complete genome sequence of Corynebacterium casei LMG S-19264T (=DSM 44701T), isolated from a smear-ripened cheese.</title>
        <authorList>
            <consortium name="US DOE Joint Genome Institute (JGI-PGF)"/>
            <person name="Walter F."/>
            <person name="Albersmeier A."/>
            <person name="Kalinowski J."/>
            <person name="Ruckert C."/>
        </authorList>
    </citation>
    <scope>NUCLEOTIDE SEQUENCE</scope>
    <source>
        <strain evidence="2">JCM 4714</strain>
    </source>
</reference>
<accession>A0A918YM78</accession>
<organism evidence="2 3">
    <name type="scientific">Streptomyces alanosinicus</name>
    <dbReference type="NCBI Taxonomy" id="68171"/>
    <lineage>
        <taxon>Bacteria</taxon>
        <taxon>Bacillati</taxon>
        <taxon>Actinomycetota</taxon>
        <taxon>Actinomycetes</taxon>
        <taxon>Kitasatosporales</taxon>
        <taxon>Streptomycetaceae</taxon>
        <taxon>Streptomyces</taxon>
    </lineage>
</organism>
<dbReference type="EMBL" id="BMVG01000016">
    <property type="protein sequence ID" value="GHE08414.1"/>
    <property type="molecule type" value="Genomic_DNA"/>
</dbReference>
<protein>
    <submittedName>
        <fullName evidence="2">Uncharacterized protein</fullName>
    </submittedName>
</protein>
<gene>
    <name evidence="2" type="ORF">GCM10010339_56720</name>
</gene>
<feature type="compositionally biased region" description="Basic and acidic residues" evidence="1">
    <location>
        <begin position="58"/>
        <end position="81"/>
    </location>
</feature>
<evidence type="ECO:0000313" key="2">
    <source>
        <dbReference type="EMBL" id="GHE08414.1"/>
    </source>
</evidence>
<keyword evidence="3" id="KW-1185">Reference proteome</keyword>
<evidence type="ECO:0000256" key="1">
    <source>
        <dbReference type="SAM" id="MobiDB-lite"/>
    </source>
</evidence>
<sequence>MADQQQFGEIRIQLRRVTAPYDQMVTERRQRRAGERTEIHQAVPVQVFARGQDTAGRLMDDRRMQRVPWHDDAGSDHDSPVRRGRTIK</sequence>
<dbReference type="Proteomes" id="UP000655443">
    <property type="component" value="Unassembled WGS sequence"/>
</dbReference>